<sequence length="51" mass="5421">MSRPISRRTSAVPGTSVPDAFPTVDALSLIHVGKIDKGTLRRTFGLEGQPS</sequence>
<comment type="caution">
    <text evidence="1">The sequence shown here is derived from an EMBL/GenBank/DDBJ whole genome shotgun (WGS) entry which is preliminary data.</text>
</comment>
<dbReference type="AlphaFoldDB" id="A0A2T5GE07"/>
<reference evidence="1 2" key="1">
    <citation type="submission" date="2017-08" db="EMBL/GenBank/DDBJ databases">
        <title>Burning lignite coal seam in the remote Altai Mountains harbors a hydrogen-driven thermophilic microbial community.</title>
        <authorList>
            <person name="Kadnikov V.V."/>
            <person name="Mardanov A.V."/>
            <person name="Ivasenko D."/>
            <person name="Beletsky A.V."/>
            <person name="Karnachuk O.V."/>
            <person name="Ravin N.V."/>
        </authorList>
    </citation>
    <scope>NUCLEOTIDE SEQUENCE [LARGE SCALE GENOMIC DNA]</scope>
    <source>
        <strain evidence="1">AL33</strain>
    </source>
</reference>
<evidence type="ECO:0000313" key="1">
    <source>
        <dbReference type="EMBL" id="PTQ54410.1"/>
    </source>
</evidence>
<evidence type="ECO:0000313" key="2">
    <source>
        <dbReference type="Proteomes" id="UP000244180"/>
    </source>
</evidence>
<dbReference type="Proteomes" id="UP000244180">
    <property type="component" value="Unassembled WGS sequence"/>
</dbReference>
<proteinExistence type="predicted"/>
<name>A0A2T5GE07_HYDSH</name>
<protein>
    <submittedName>
        <fullName evidence="1">Uncharacterized protein</fullName>
    </submittedName>
</protein>
<organism evidence="1 2">
    <name type="scientific">Hydrogenibacillus schlegelii</name>
    <name type="common">Bacillus schlegelii</name>
    <dbReference type="NCBI Taxonomy" id="1484"/>
    <lineage>
        <taxon>Bacteria</taxon>
        <taxon>Bacillati</taxon>
        <taxon>Bacillota</taxon>
        <taxon>Bacilli</taxon>
        <taxon>Bacillales</taxon>
        <taxon>Bacillales Family X. Incertae Sedis</taxon>
        <taxon>Hydrogenibacillus</taxon>
    </lineage>
</organism>
<accession>A0A2T5GE07</accession>
<gene>
    <name evidence="1" type="ORF">HSCHL_0329</name>
</gene>
<dbReference type="EMBL" id="PEBV01000004">
    <property type="protein sequence ID" value="PTQ54410.1"/>
    <property type="molecule type" value="Genomic_DNA"/>
</dbReference>